<dbReference type="eggNOG" id="ENOG5030QKK">
    <property type="taxonomic scope" value="Bacteria"/>
</dbReference>
<accession>F4H3T9</accession>
<sequence length="187" mass="20644">MLLADLQSRVRIALTNTLVDQWTLFAPSSGTSRPSPRTISFHLGWALRGMIERTWDVDAEYDRSGMVLESSVRLDEGTSRPPHLIVHRRGRLGPEHNLLLVELSADASGAPGSLDVDTAHAVQRRFGYRYGVLLDLRLAEEGTTARVTPHWRWTTLDDGPVTHAPQPVYSADVLAGITARARGGDAW</sequence>
<name>F4H3T9_CELFA</name>
<dbReference type="EMBL" id="CP002666">
    <property type="protein sequence ID" value="AEE44163.1"/>
    <property type="molecule type" value="Genomic_DNA"/>
</dbReference>
<protein>
    <submittedName>
        <fullName evidence="1">Uncharacterized protein</fullName>
    </submittedName>
</protein>
<evidence type="ECO:0000313" key="2">
    <source>
        <dbReference type="Proteomes" id="UP000008460"/>
    </source>
</evidence>
<proteinExistence type="predicted"/>
<reference evidence="1 2" key="1">
    <citation type="submission" date="2011-04" db="EMBL/GenBank/DDBJ databases">
        <title>Complete sequence of Cellulomonas fimi ATCC 484.</title>
        <authorList>
            <consortium name="US DOE Joint Genome Institute"/>
            <person name="Lucas S."/>
            <person name="Han J."/>
            <person name="Lapidus A."/>
            <person name="Cheng J.-F."/>
            <person name="Goodwin L."/>
            <person name="Pitluck S."/>
            <person name="Peters L."/>
            <person name="Chertkov O."/>
            <person name="Detter J.C."/>
            <person name="Han C."/>
            <person name="Tapia R."/>
            <person name="Land M."/>
            <person name="Hauser L."/>
            <person name="Kyrpides N."/>
            <person name="Ivanova N."/>
            <person name="Ovchinnikova G."/>
            <person name="Pagani I."/>
            <person name="Mead D."/>
            <person name="Brumm P."/>
            <person name="Woyke T."/>
        </authorList>
    </citation>
    <scope>NUCLEOTIDE SEQUENCE [LARGE SCALE GENOMIC DNA]</scope>
    <source>
        <strain evidence="2">ATCC 484 / DSM 20113 / JCM 1341 / NBRC 15513 / NCIMB 8980 / NCTC 7547</strain>
    </source>
</reference>
<dbReference type="STRING" id="590998.Celf_0011"/>
<gene>
    <name evidence="1" type="ordered locus">Celf_0011</name>
</gene>
<organism evidence="1 2">
    <name type="scientific">Cellulomonas fimi (strain ATCC 484 / DSM 20113 / JCM 1341 / CCUG 24087 / LMG 16345 / NBRC 15513 / NCIMB 8980 / NCTC 7547 / NRS-133)</name>
    <dbReference type="NCBI Taxonomy" id="590998"/>
    <lineage>
        <taxon>Bacteria</taxon>
        <taxon>Bacillati</taxon>
        <taxon>Actinomycetota</taxon>
        <taxon>Actinomycetes</taxon>
        <taxon>Micrococcales</taxon>
        <taxon>Cellulomonadaceae</taxon>
        <taxon>Cellulomonas</taxon>
    </lineage>
</organism>
<dbReference type="HOGENOM" id="CLU_1440560_0_0_11"/>
<dbReference type="RefSeq" id="WP_013769193.1">
    <property type="nucleotide sequence ID" value="NC_015514.1"/>
</dbReference>
<evidence type="ECO:0000313" key="1">
    <source>
        <dbReference type="EMBL" id="AEE44163.1"/>
    </source>
</evidence>
<dbReference type="AlphaFoldDB" id="F4H3T9"/>
<keyword evidence="2" id="KW-1185">Reference proteome</keyword>
<dbReference type="KEGG" id="cfi:Celf_0011"/>
<dbReference type="Proteomes" id="UP000008460">
    <property type="component" value="Chromosome"/>
</dbReference>